<sequence>MIGQRSVDAQSKITLDGTKLEDNTHVHVEPISSGFRSQAHGQEGGTRVQVLIPPKTRRVEGLMHVKSDVAQSPPIGVEQIFWSGGSSSSDAFLVT</sequence>
<keyword evidence="2" id="KW-1185">Reference proteome</keyword>
<dbReference type="AlphaFoldDB" id="A0A8X6RP06"/>
<reference evidence="1" key="1">
    <citation type="submission" date="2020-08" db="EMBL/GenBank/DDBJ databases">
        <title>Multicomponent nature underlies the extraordinary mechanical properties of spider dragline silk.</title>
        <authorList>
            <person name="Kono N."/>
            <person name="Nakamura H."/>
            <person name="Mori M."/>
            <person name="Yoshida Y."/>
            <person name="Ohtoshi R."/>
            <person name="Malay A.D."/>
            <person name="Moran D.A.P."/>
            <person name="Tomita M."/>
            <person name="Numata K."/>
            <person name="Arakawa K."/>
        </authorList>
    </citation>
    <scope>NUCLEOTIDE SEQUENCE</scope>
</reference>
<proteinExistence type="predicted"/>
<evidence type="ECO:0000313" key="1">
    <source>
        <dbReference type="EMBL" id="GFX96129.1"/>
    </source>
</evidence>
<protein>
    <submittedName>
        <fullName evidence="1">Uncharacterized protein</fullName>
    </submittedName>
</protein>
<dbReference type="Proteomes" id="UP000887159">
    <property type="component" value="Unassembled WGS sequence"/>
</dbReference>
<accession>A0A8X6RP06</accession>
<evidence type="ECO:0000313" key="2">
    <source>
        <dbReference type="Proteomes" id="UP000887159"/>
    </source>
</evidence>
<comment type="caution">
    <text evidence="1">The sequence shown here is derived from an EMBL/GenBank/DDBJ whole genome shotgun (WGS) entry which is preliminary data.</text>
</comment>
<gene>
    <name evidence="1" type="ORF">TNCV_2290181</name>
</gene>
<dbReference type="EMBL" id="BMAU01021190">
    <property type="protein sequence ID" value="GFX96129.1"/>
    <property type="molecule type" value="Genomic_DNA"/>
</dbReference>
<organism evidence="1 2">
    <name type="scientific">Trichonephila clavipes</name>
    <name type="common">Golden silk orbweaver</name>
    <name type="synonym">Nephila clavipes</name>
    <dbReference type="NCBI Taxonomy" id="2585209"/>
    <lineage>
        <taxon>Eukaryota</taxon>
        <taxon>Metazoa</taxon>
        <taxon>Ecdysozoa</taxon>
        <taxon>Arthropoda</taxon>
        <taxon>Chelicerata</taxon>
        <taxon>Arachnida</taxon>
        <taxon>Araneae</taxon>
        <taxon>Araneomorphae</taxon>
        <taxon>Entelegynae</taxon>
        <taxon>Araneoidea</taxon>
        <taxon>Nephilidae</taxon>
        <taxon>Trichonephila</taxon>
    </lineage>
</organism>
<name>A0A8X6RP06_TRICX</name>